<comment type="caution">
    <text evidence="1">The sequence shown here is derived from an EMBL/GenBank/DDBJ whole genome shotgun (WGS) entry which is preliminary data.</text>
</comment>
<evidence type="ECO:0000313" key="2">
    <source>
        <dbReference type="Proteomes" id="UP000748752"/>
    </source>
</evidence>
<reference evidence="1 2" key="1">
    <citation type="journal article" date="2020" name="Microorganisms">
        <title>Osmotic Adaptation and Compatible Solute Biosynthesis of Phototrophic Bacteria as Revealed from Genome Analyses.</title>
        <authorList>
            <person name="Imhoff J.F."/>
            <person name="Rahn T."/>
            <person name="Kunzel S."/>
            <person name="Keller A."/>
            <person name="Neulinger S.C."/>
        </authorList>
    </citation>
    <scope>NUCLEOTIDE SEQUENCE [LARGE SCALE GENOMIC DNA]</scope>
    <source>
        <strain evidence="1 2">DSM 6210</strain>
    </source>
</reference>
<gene>
    <name evidence="1" type="ORF">CKO31_05615</name>
</gene>
<accession>A0ABS1CEB6</accession>
<evidence type="ECO:0000313" key="1">
    <source>
        <dbReference type="EMBL" id="MBK1630230.1"/>
    </source>
</evidence>
<sequence length="110" mass="11894">MDDHAVMAGTGARMPTDSMSSVVLMLRTLSSTSRRRPYRALSMPLGVSFGQRQVVTRILPPAGELAHRQGVGHLGVLLRAHPVRALRLGPDAERVLVAEGLDHHSGRLGR</sequence>
<organism evidence="1 2">
    <name type="scientific">Thiohalocapsa halophila</name>
    <dbReference type="NCBI Taxonomy" id="69359"/>
    <lineage>
        <taxon>Bacteria</taxon>
        <taxon>Pseudomonadati</taxon>
        <taxon>Pseudomonadota</taxon>
        <taxon>Gammaproteobacteria</taxon>
        <taxon>Chromatiales</taxon>
        <taxon>Chromatiaceae</taxon>
        <taxon>Thiohalocapsa</taxon>
    </lineage>
</organism>
<protein>
    <submittedName>
        <fullName evidence="1">Uncharacterized protein</fullName>
    </submittedName>
</protein>
<dbReference type="EMBL" id="NRRV01000009">
    <property type="protein sequence ID" value="MBK1630230.1"/>
    <property type="molecule type" value="Genomic_DNA"/>
</dbReference>
<proteinExistence type="predicted"/>
<keyword evidence="2" id="KW-1185">Reference proteome</keyword>
<dbReference type="Proteomes" id="UP000748752">
    <property type="component" value="Unassembled WGS sequence"/>
</dbReference>
<name>A0ABS1CEB6_9GAMM</name>